<reference evidence="5 6" key="1">
    <citation type="submission" date="2019-11" db="EMBL/GenBank/DDBJ databases">
        <title>Characterisation of Fundicoccus ignavus gen. nov. sp. nov., a novel genus of the family Aerococcaceae isolated from bulk tank milk.</title>
        <authorList>
            <person name="Siebert A."/>
            <person name="Huptas C."/>
            <person name="Wenning M."/>
            <person name="Scherer S."/>
            <person name="Doll E.V."/>
        </authorList>
    </citation>
    <scope>NUCLEOTIDE SEQUENCE [LARGE SCALE GENOMIC DNA]</scope>
    <source>
        <strain evidence="5 6">WS4759</strain>
    </source>
</reference>
<dbReference type="Pfam" id="PF02872">
    <property type="entry name" value="5_nucleotid_C"/>
    <property type="match status" value="1"/>
</dbReference>
<keyword evidence="1" id="KW-0732">Signal</keyword>
<dbReference type="GO" id="GO:0046872">
    <property type="term" value="F:metal ion binding"/>
    <property type="evidence" value="ECO:0007669"/>
    <property type="project" value="InterPro"/>
</dbReference>
<protein>
    <submittedName>
        <fullName evidence="5">Bifunctional metallophosphatase/5'-nucleotidase</fullName>
    </submittedName>
</protein>
<dbReference type="GO" id="GO:0030288">
    <property type="term" value="C:outer membrane-bounded periplasmic space"/>
    <property type="evidence" value="ECO:0007669"/>
    <property type="project" value="TreeGrafter"/>
</dbReference>
<evidence type="ECO:0000256" key="1">
    <source>
        <dbReference type="ARBA" id="ARBA00022729"/>
    </source>
</evidence>
<dbReference type="InterPro" id="IPR036907">
    <property type="entry name" value="5'-Nucleotdase_C_sf"/>
</dbReference>
<dbReference type="GO" id="GO:0016788">
    <property type="term" value="F:hydrolase activity, acting on ester bonds"/>
    <property type="evidence" value="ECO:0007669"/>
    <property type="project" value="InterPro"/>
</dbReference>
<dbReference type="Gene3D" id="3.60.21.10">
    <property type="match status" value="1"/>
</dbReference>
<dbReference type="RefSeq" id="WP_153863622.1">
    <property type="nucleotide sequence ID" value="NZ_WJQS01000006.1"/>
</dbReference>
<keyword evidence="2" id="KW-0547">Nucleotide-binding</keyword>
<dbReference type="PROSITE" id="PS00786">
    <property type="entry name" value="5_NUCLEOTIDASE_2"/>
    <property type="match status" value="1"/>
</dbReference>
<sequence>MQKITFLMTSDTHGYWLNLPNKPEQSLLNTVATINHIKENADHPVVSIDLGDFIQGSSFATYCSQIAEDGNIFARAVNEIGYDAQIIGNHEFNFGAEYRQVILDQVKAPILCCNIVDAETQEPALGEAYKIIEVAGVKIGIIGTTTHYIPNWELPQHYEGLAFKDAFETTQYYAELLRPQVDVLVVAYHGGYEKDLNTWEPLEDLTGENQGARMLQEIPEIDVLLTGHQHRLINQQVGKTWTVQPGYAGERVATVTVSVENGEILELTGELHDTSKYEAETNFKAVIEPERTQGEAWLNHVLGEATLDVPTTSVFEARLNGIPFVELLNQLQLAETDADFSAVALINDSFSKFTGPVTNEVLLEVYPYYNRIAKVQVTGQDLYEIIEYDLEYLVVNETGEIDVNPEYVHPKPRHYNYDLFSGVTIKADLKQPLGQRIQALINEKTQDPINHDAIYTLAVSQYRAVGGGDYKNYTKDKIRFISEIDIATRLREALANYTPEQWAFINENYIHVEWL</sequence>
<dbReference type="GO" id="GO:0000166">
    <property type="term" value="F:nucleotide binding"/>
    <property type="evidence" value="ECO:0007669"/>
    <property type="project" value="UniProtKB-KW"/>
</dbReference>
<dbReference type="InterPro" id="IPR006179">
    <property type="entry name" value="5_nucleotidase/apyrase"/>
</dbReference>
<dbReference type="Proteomes" id="UP000430975">
    <property type="component" value="Unassembled WGS sequence"/>
</dbReference>
<dbReference type="PANTHER" id="PTHR11575">
    <property type="entry name" value="5'-NUCLEOTIDASE-RELATED"/>
    <property type="match status" value="1"/>
</dbReference>
<dbReference type="GO" id="GO:0009166">
    <property type="term" value="P:nucleotide catabolic process"/>
    <property type="evidence" value="ECO:0007669"/>
    <property type="project" value="InterPro"/>
</dbReference>
<dbReference type="AlphaFoldDB" id="A0A6I2GGA3"/>
<dbReference type="InterPro" id="IPR029052">
    <property type="entry name" value="Metallo-depent_PP-like"/>
</dbReference>
<accession>A0A6I2GGA3</accession>
<gene>
    <name evidence="5" type="ORF">GIY09_07575</name>
</gene>
<dbReference type="SUPFAM" id="SSF55816">
    <property type="entry name" value="5'-nucleotidase (syn. UDP-sugar hydrolase), C-terminal domain"/>
    <property type="match status" value="1"/>
</dbReference>
<dbReference type="PRINTS" id="PR01607">
    <property type="entry name" value="APYRASEFAMLY"/>
</dbReference>
<dbReference type="InterPro" id="IPR004843">
    <property type="entry name" value="Calcineurin-like_PHP"/>
</dbReference>
<dbReference type="EMBL" id="WJQS01000006">
    <property type="protein sequence ID" value="MRI85724.1"/>
    <property type="molecule type" value="Genomic_DNA"/>
</dbReference>
<feature type="domain" description="5'-Nucleotidase C-terminal" evidence="4">
    <location>
        <begin position="319"/>
        <end position="471"/>
    </location>
</feature>
<evidence type="ECO:0000259" key="3">
    <source>
        <dbReference type="Pfam" id="PF00149"/>
    </source>
</evidence>
<proteinExistence type="inferred from homology"/>
<evidence type="ECO:0000259" key="4">
    <source>
        <dbReference type="Pfam" id="PF02872"/>
    </source>
</evidence>
<organism evidence="5 6">
    <name type="scientific">Fundicoccus ignavus</name>
    <dbReference type="NCBI Taxonomy" id="2664442"/>
    <lineage>
        <taxon>Bacteria</taxon>
        <taxon>Bacillati</taxon>
        <taxon>Bacillota</taxon>
        <taxon>Bacilli</taxon>
        <taxon>Lactobacillales</taxon>
        <taxon>Aerococcaceae</taxon>
        <taxon>Fundicoccus</taxon>
    </lineage>
</organism>
<dbReference type="InterPro" id="IPR006146">
    <property type="entry name" value="5'-Nucleotdase_CS"/>
</dbReference>
<comment type="similarity">
    <text evidence="2">Belongs to the 5'-nucleotidase family.</text>
</comment>
<name>A0A6I2GGA3_9LACT</name>
<comment type="caution">
    <text evidence="5">The sequence shown here is derived from an EMBL/GenBank/DDBJ whole genome shotgun (WGS) entry which is preliminary data.</text>
</comment>
<dbReference type="Gene3D" id="3.90.780.10">
    <property type="entry name" value="5'-Nucleotidase, C-terminal domain"/>
    <property type="match status" value="1"/>
</dbReference>
<evidence type="ECO:0000313" key="5">
    <source>
        <dbReference type="EMBL" id="MRI85724.1"/>
    </source>
</evidence>
<evidence type="ECO:0000256" key="2">
    <source>
        <dbReference type="RuleBase" id="RU362119"/>
    </source>
</evidence>
<dbReference type="Pfam" id="PF00149">
    <property type="entry name" value="Metallophos"/>
    <property type="match status" value="1"/>
</dbReference>
<dbReference type="PANTHER" id="PTHR11575:SF6">
    <property type="entry name" value="2',3'-CYCLIC-NUCLEOTIDE 2'-PHOSPHODIESTERASE_3'-NUCLEOTIDASE"/>
    <property type="match status" value="1"/>
</dbReference>
<keyword evidence="2" id="KW-0378">Hydrolase</keyword>
<evidence type="ECO:0000313" key="6">
    <source>
        <dbReference type="Proteomes" id="UP000430975"/>
    </source>
</evidence>
<dbReference type="InterPro" id="IPR008334">
    <property type="entry name" value="5'-Nucleotdase_C"/>
</dbReference>
<dbReference type="SUPFAM" id="SSF56300">
    <property type="entry name" value="Metallo-dependent phosphatases"/>
    <property type="match status" value="1"/>
</dbReference>
<keyword evidence="6" id="KW-1185">Reference proteome</keyword>
<feature type="domain" description="Calcineurin-like phosphoesterase" evidence="3">
    <location>
        <begin position="5"/>
        <end position="231"/>
    </location>
</feature>